<dbReference type="PROSITE" id="PS00606">
    <property type="entry name" value="KS3_1"/>
    <property type="match status" value="1"/>
</dbReference>
<keyword evidence="5 11" id="KW-0444">Lipid biosynthesis</keyword>
<dbReference type="InterPro" id="IPR014031">
    <property type="entry name" value="Ketoacyl_synth_C"/>
</dbReference>
<evidence type="ECO:0000259" key="14">
    <source>
        <dbReference type="PROSITE" id="PS52004"/>
    </source>
</evidence>
<evidence type="ECO:0000256" key="4">
    <source>
        <dbReference type="ARBA" id="ARBA00014657"/>
    </source>
</evidence>
<keyword evidence="7" id="KW-0276">Fatty acid metabolism</keyword>
<feature type="active site" description="For beta-ketoacyl synthase activity" evidence="12">
    <location>
        <position position="169"/>
    </location>
</feature>
<comment type="caution">
    <text evidence="15">The sequence shown here is derived from an EMBL/GenBank/DDBJ whole genome shotgun (WGS) entry which is preliminary data.</text>
</comment>
<dbReference type="GO" id="GO:0005829">
    <property type="term" value="C:cytosol"/>
    <property type="evidence" value="ECO:0007669"/>
    <property type="project" value="TreeGrafter"/>
</dbReference>
<gene>
    <name evidence="15" type="ORF">HNQ61_003493</name>
</gene>
<dbReference type="CDD" id="cd00834">
    <property type="entry name" value="KAS_I_II"/>
    <property type="match status" value="1"/>
</dbReference>
<dbReference type="InterPro" id="IPR000794">
    <property type="entry name" value="Beta-ketoacyl_synthase"/>
</dbReference>
<evidence type="ECO:0000256" key="3">
    <source>
        <dbReference type="ARBA" id="ARBA00012356"/>
    </source>
</evidence>
<dbReference type="InterPro" id="IPR020841">
    <property type="entry name" value="PKS_Beta-ketoAc_synthase_dom"/>
</dbReference>
<comment type="pathway">
    <text evidence="1 11">Lipid metabolism; fatty acid biosynthesis.</text>
</comment>
<evidence type="ECO:0000256" key="1">
    <source>
        <dbReference type="ARBA" id="ARBA00005194"/>
    </source>
</evidence>
<dbReference type="EMBL" id="JACHIA010000011">
    <property type="protein sequence ID" value="MBB6071833.1"/>
    <property type="molecule type" value="Genomic_DNA"/>
</dbReference>
<comment type="similarity">
    <text evidence="2 11 13">Belongs to the thiolase-like superfamily. Beta-ketoacyl-ACP synthases family.</text>
</comment>
<dbReference type="Pfam" id="PF00109">
    <property type="entry name" value="ketoacyl-synt"/>
    <property type="match status" value="1"/>
</dbReference>
<comment type="catalytic activity">
    <reaction evidence="11">
        <text>(9Z)-hexadecenoyl-[ACP] + malonyl-[ACP] + H(+) = 3-oxo-(11Z)-octadecenoyl-[ACP] + holo-[ACP] + CO2</text>
        <dbReference type="Rhea" id="RHEA:55040"/>
        <dbReference type="Rhea" id="RHEA-COMP:9623"/>
        <dbReference type="Rhea" id="RHEA-COMP:9685"/>
        <dbReference type="Rhea" id="RHEA-COMP:10800"/>
        <dbReference type="Rhea" id="RHEA-COMP:14074"/>
        <dbReference type="ChEBI" id="CHEBI:15378"/>
        <dbReference type="ChEBI" id="CHEBI:16526"/>
        <dbReference type="ChEBI" id="CHEBI:64479"/>
        <dbReference type="ChEBI" id="CHEBI:78449"/>
        <dbReference type="ChEBI" id="CHEBI:83989"/>
        <dbReference type="ChEBI" id="CHEBI:138538"/>
        <dbReference type="EC" id="2.3.1.179"/>
    </reaction>
</comment>
<accession>A0A841H1G0</accession>
<evidence type="ECO:0000256" key="6">
    <source>
        <dbReference type="ARBA" id="ARBA00022679"/>
    </source>
</evidence>
<dbReference type="NCBIfam" id="NF005589">
    <property type="entry name" value="PRK07314.1"/>
    <property type="match status" value="1"/>
</dbReference>
<evidence type="ECO:0000256" key="9">
    <source>
        <dbReference type="ARBA" id="ARBA00023160"/>
    </source>
</evidence>
<dbReference type="SMART" id="SM00825">
    <property type="entry name" value="PKS_KS"/>
    <property type="match status" value="1"/>
</dbReference>
<evidence type="ECO:0000256" key="13">
    <source>
        <dbReference type="RuleBase" id="RU003694"/>
    </source>
</evidence>
<keyword evidence="10 11" id="KW-0012">Acyltransferase</keyword>
<protein>
    <recommendedName>
        <fullName evidence="4 11">3-oxoacyl-[acyl-carrier-protein] synthase 2</fullName>
        <ecNumber evidence="3 11">2.3.1.179</ecNumber>
    </recommendedName>
</protein>
<dbReference type="PANTHER" id="PTHR11712:SF336">
    <property type="entry name" value="3-OXOACYL-[ACYL-CARRIER-PROTEIN] SYNTHASE, MITOCHONDRIAL"/>
    <property type="match status" value="1"/>
</dbReference>
<dbReference type="InterPro" id="IPR016039">
    <property type="entry name" value="Thiolase-like"/>
</dbReference>
<proteinExistence type="inferred from homology"/>
<dbReference type="InterPro" id="IPR018201">
    <property type="entry name" value="Ketoacyl_synth_AS"/>
</dbReference>
<dbReference type="PANTHER" id="PTHR11712">
    <property type="entry name" value="POLYKETIDE SYNTHASE-RELATED"/>
    <property type="match status" value="1"/>
</dbReference>
<evidence type="ECO:0000256" key="8">
    <source>
        <dbReference type="ARBA" id="ARBA00023098"/>
    </source>
</evidence>
<evidence type="ECO:0000256" key="12">
    <source>
        <dbReference type="PIRSR" id="PIRSR000447-1"/>
    </source>
</evidence>
<dbReference type="PIRSF" id="PIRSF000447">
    <property type="entry name" value="KAS_II"/>
    <property type="match status" value="1"/>
</dbReference>
<evidence type="ECO:0000256" key="2">
    <source>
        <dbReference type="ARBA" id="ARBA00008467"/>
    </source>
</evidence>
<evidence type="ECO:0000256" key="7">
    <source>
        <dbReference type="ARBA" id="ARBA00022832"/>
    </source>
</evidence>
<reference evidence="15 16" key="1">
    <citation type="submission" date="2020-08" db="EMBL/GenBank/DDBJ databases">
        <title>Genomic Encyclopedia of Type Strains, Phase IV (KMG-IV): sequencing the most valuable type-strain genomes for metagenomic binning, comparative biology and taxonomic classification.</title>
        <authorList>
            <person name="Goeker M."/>
        </authorList>
    </citation>
    <scope>NUCLEOTIDE SEQUENCE [LARGE SCALE GENOMIC DNA]</scope>
    <source>
        <strain evidence="15 16">DSM 29007</strain>
    </source>
</reference>
<dbReference type="GO" id="GO:0006633">
    <property type="term" value="P:fatty acid biosynthetic process"/>
    <property type="evidence" value="ECO:0007669"/>
    <property type="project" value="UniProtKB-UniRule"/>
</dbReference>
<evidence type="ECO:0000256" key="10">
    <source>
        <dbReference type="ARBA" id="ARBA00023315"/>
    </source>
</evidence>
<comment type="function">
    <text evidence="11">Involved in the type II fatty acid elongation cycle. Catalyzes the elongation of a wide range of acyl-ACP by the addition of two carbons from malonyl-ACP to an acyl acceptor. Can efficiently catalyze the conversion of palmitoleoyl-ACP (cis-hexadec-9-enoyl-ACP) to cis-vaccenoyl-ACP (cis-octadec-11-enoyl-ACP), an essential step in the thermal regulation of fatty acid composition.</text>
</comment>
<dbReference type="Gene3D" id="3.40.47.10">
    <property type="match status" value="1"/>
</dbReference>
<dbReference type="EC" id="2.3.1.179" evidence="3 11"/>
<evidence type="ECO:0000313" key="15">
    <source>
        <dbReference type="EMBL" id="MBB6071833.1"/>
    </source>
</evidence>
<dbReference type="InterPro" id="IPR014030">
    <property type="entry name" value="Ketoacyl_synth_N"/>
</dbReference>
<dbReference type="UniPathway" id="UPA00094"/>
<dbReference type="FunFam" id="3.40.47.10:FF:000009">
    <property type="entry name" value="3-oxoacyl-[acyl-carrier-protein] synthase 2"/>
    <property type="match status" value="1"/>
</dbReference>
<keyword evidence="9 11" id="KW-0275">Fatty acid biosynthesis</keyword>
<dbReference type="Proteomes" id="UP000582837">
    <property type="component" value="Unassembled WGS sequence"/>
</dbReference>
<dbReference type="Pfam" id="PF02801">
    <property type="entry name" value="Ketoacyl-synt_C"/>
    <property type="match status" value="1"/>
</dbReference>
<sequence>MQQRRVVITGVGLVSALGNTAAETWAGVKAGRSGIGPLTRCELPGLAPEIAIAGEVKNFSPEPVLDRKDARRMDWFIQYALVAAHDAMVNAGLGGLGPVPDPTETGTIVGSGMGGLISIMETADTAREKGTLSRVSPFFIPASIINLAAGQIAIRTGAQGPSYAPVSACASSNHAIGEAFHAIQRGDAKMMLAGGTEACLTPISFGGFAAARALATQWETPETASRPFDATRSGFVHAEGGGILVMEELESARERGAPILAEVIGFGMSADAYHITAPPENGEGAALAMKRGLRSAGIAPERVDYINAHGTSTPVGDRAETRAIRSVFGAHADRLAVSSTKSMIGHALGGSASIEAAVCAMALNEGIMPPTINLRNPDPECDLDYVPDTAREAALDVVISNSFGFGGANTTLVLKRFE</sequence>
<dbReference type="PROSITE" id="PS52004">
    <property type="entry name" value="KS3_2"/>
    <property type="match status" value="1"/>
</dbReference>
<comment type="catalytic activity">
    <reaction evidence="11">
        <text>a fatty acyl-[ACP] + malonyl-[ACP] + H(+) = a 3-oxoacyl-[ACP] + holo-[ACP] + CO2</text>
        <dbReference type="Rhea" id="RHEA:22836"/>
        <dbReference type="Rhea" id="RHEA-COMP:9623"/>
        <dbReference type="Rhea" id="RHEA-COMP:9685"/>
        <dbReference type="Rhea" id="RHEA-COMP:9916"/>
        <dbReference type="Rhea" id="RHEA-COMP:14125"/>
        <dbReference type="ChEBI" id="CHEBI:15378"/>
        <dbReference type="ChEBI" id="CHEBI:16526"/>
        <dbReference type="ChEBI" id="CHEBI:64479"/>
        <dbReference type="ChEBI" id="CHEBI:78449"/>
        <dbReference type="ChEBI" id="CHEBI:78776"/>
        <dbReference type="ChEBI" id="CHEBI:138651"/>
    </reaction>
</comment>
<keyword evidence="16" id="KW-1185">Reference proteome</keyword>
<evidence type="ECO:0000256" key="11">
    <source>
        <dbReference type="PIRNR" id="PIRNR000447"/>
    </source>
</evidence>
<keyword evidence="8" id="KW-0443">Lipid metabolism</keyword>
<dbReference type="RefSeq" id="WP_170035289.1">
    <property type="nucleotide sequence ID" value="NZ_JABDTL010000001.1"/>
</dbReference>
<dbReference type="InterPro" id="IPR017568">
    <property type="entry name" value="3-oxoacyl-ACP_synth-2"/>
</dbReference>
<dbReference type="GO" id="GO:0004315">
    <property type="term" value="F:3-oxoacyl-[acyl-carrier-protein] synthase activity"/>
    <property type="evidence" value="ECO:0007669"/>
    <property type="project" value="UniProtKB-UniRule"/>
</dbReference>
<keyword evidence="6 11" id="KW-0808">Transferase</keyword>
<dbReference type="AlphaFoldDB" id="A0A841H1G0"/>
<evidence type="ECO:0000313" key="16">
    <source>
        <dbReference type="Proteomes" id="UP000582837"/>
    </source>
</evidence>
<organism evidence="15 16">
    <name type="scientific">Longimicrobium terrae</name>
    <dbReference type="NCBI Taxonomy" id="1639882"/>
    <lineage>
        <taxon>Bacteria</taxon>
        <taxon>Pseudomonadati</taxon>
        <taxon>Gemmatimonadota</taxon>
        <taxon>Longimicrobiia</taxon>
        <taxon>Longimicrobiales</taxon>
        <taxon>Longimicrobiaceae</taxon>
        <taxon>Longimicrobium</taxon>
    </lineage>
</organism>
<feature type="domain" description="Ketosynthase family 3 (KS3)" evidence="14">
    <location>
        <begin position="3"/>
        <end position="416"/>
    </location>
</feature>
<name>A0A841H1G0_9BACT</name>
<dbReference type="SUPFAM" id="SSF53901">
    <property type="entry name" value="Thiolase-like"/>
    <property type="match status" value="2"/>
</dbReference>
<evidence type="ECO:0000256" key="5">
    <source>
        <dbReference type="ARBA" id="ARBA00022516"/>
    </source>
</evidence>
<dbReference type="NCBIfam" id="TIGR03150">
    <property type="entry name" value="fabF"/>
    <property type="match status" value="1"/>
</dbReference>